<dbReference type="InterPro" id="IPR029063">
    <property type="entry name" value="SAM-dependent_MTases_sf"/>
</dbReference>
<dbReference type="EMBL" id="MGDD01000164">
    <property type="protein sequence ID" value="OGL45720.1"/>
    <property type="molecule type" value="Genomic_DNA"/>
</dbReference>
<accession>A0A1F7RWC9</accession>
<dbReference type="GO" id="GO:0008757">
    <property type="term" value="F:S-adenosylmethionine-dependent methyltransferase activity"/>
    <property type="evidence" value="ECO:0007669"/>
    <property type="project" value="InterPro"/>
</dbReference>
<organism evidence="2 3">
    <name type="scientific">Candidatus Schekmanbacteria bacterium RBG_13_48_7</name>
    <dbReference type="NCBI Taxonomy" id="1817878"/>
    <lineage>
        <taxon>Bacteria</taxon>
        <taxon>Candidatus Schekmaniibacteriota</taxon>
    </lineage>
</organism>
<dbReference type="Pfam" id="PF08241">
    <property type="entry name" value="Methyltransf_11"/>
    <property type="match status" value="1"/>
</dbReference>
<evidence type="ECO:0000259" key="1">
    <source>
        <dbReference type="Pfam" id="PF08241"/>
    </source>
</evidence>
<dbReference type="SUPFAM" id="SSF53335">
    <property type="entry name" value="S-adenosyl-L-methionine-dependent methyltransferases"/>
    <property type="match status" value="1"/>
</dbReference>
<evidence type="ECO:0000313" key="3">
    <source>
        <dbReference type="Proteomes" id="UP000179266"/>
    </source>
</evidence>
<name>A0A1F7RWC9_9BACT</name>
<dbReference type="Gene3D" id="3.40.50.150">
    <property type="entry name" value="Vaccinia Virus protein VP39"/>
    <property type="match status" value="1"/>
</dbReference>
<reference evidence="2 3" key="1">
    <citation type="journal article" date="2016" name="Nat. Commun.">
        <title>Thousands of microbial genomes shed light on interconnected biogeochemical processes in an aquifer system.</title>
        <authorList>
            <person name="Anantharaman K."/>
            <person name="Brown C.T."/>
            <person name="Hug L.A."/>
            <person name="Sharon I."/>
            <person name="Castelle C.J."/>
            <person name="Probst A.J."/>
            <person name="Thomas B.C."/>
            <person name="Singh A."/>
            <person name="Wilkins M.J."/>
            <person name="Karaoz U."/>
            <person name="Brodie E.L."/>
            <person name="Williams K.H."/>
            <person name="Hubbard S.S."/>
            <person name="Banfield J.F."/>
        </authorList>
    </citation>
    <scope>NUCLEOTIDE SEQUENCE [LARGE SCALE GENOMIC DNA]</scope>
</reference>
<gene>
    <name evidence="2" type="ORF">A2161_00695</name>
</gene>
<comment type="caution">
    <text evidence="2">The sequence shown here is derived from an EMBL/GenBank/DDBJ whole genome shotgun (WGS) entry which is preliminary data.</text>
</comment>
<feature type="domain" description="Methyltransferase type 11" evidence="1">
    <location>
        <begin position="65"/>
        <end position="139"/>
    </location>
</feature>
<evidence type="ECO:0000313" key="2">
    <source>
        <dbReference type="EMBL" id="OGL45720.1"/>
    </source>
</evidence>
<sequence length="272" mass="32161">MSKELNPEQQIHQEILEIEPYGVEYERYALQKLFGSLAEKYQIKTVAEIPAVGAKAMPSIYSIGWALAGCKVTLINGDTEMKKYWDYLNLSNQVTFLNVENVLKTNLPENQFDLVWNFNVLPGEPKKDQMMNELKRLTRHFLLFIHVNGYNIGFPFHRFAHLLTKIPWIHGDVRYNKPSKFKRILEEKKLKIVETGVVDCPYWPDSLGFRDIRLHKQSTMEKTVCWKSHYIEWVKSGKFPGWLKRVYILEKLPVPFWMKYPYAHLFYVIIQT</sequence>
<protein>
    <recommendedName>
        <fullName evidence="1">Methyltransferase type 11 domain-containing protein</fullName>
    </recommendedName>
</protein>
<proteinExistence type="predicted"/>
<dbReference type="Proteomes" id="UP000179266">
    <property type="component" value="Unassembled WGS sequence"/>
</dbReference>
<dbReference type="InterPro" id="IPR013216">
    <property type="entry name" value="Methyltransf_11"/>
</dbReference>
<dbReference type="AlphaFoldDB" id="A0A1F7RWC9"/>